<keyword evidence="2" id="KW-1185">Reference proteome</keyword>
<organism evidence="1 2">
    <name type="scientific">Mycolicibacterium goodii</name>
    <name type="common">Mycobacterium goodii</name>
    <dbReference type="NCBI Taxonomy" id="134601"/>
    <lineage>
        <taxon>Bacteria</taxon>
        <taxon>Bacillati</taxon>
        <taxon>Actinomycetota</taxon>
        <taxon>Actinomycetes</taxon>
        <taxon>Mycobacteriales</taxon>
        <taxon>Mycobacteriaceae</taxon>
        <taxon>Mycolicibacterium</taxon>
    </lineage>
</organism>
<gene>
    <name evidence="1" type="ORF">KL859_33925</name>
</gene>
<evidence type="ECO:0000313" key="2">
    <source>
        <dbReference type="Proteomes" id="UP000696413"/>
    </source>
</evidence>
<protein>
    <submittedName>
        <fullName evidence="1">Uncharacterized protein</fullName>
    </submittedName>
</protein>
<dbReference type="RefSeq" id="WP_214396377.1">
    <property type="nucleotide sequence ID" value="NZ_JAHBOM010000135.1"/>
</dbReference>
<evidence type="ECO:0000313" key="1">
    <source>
        <dbReference type="EMBL" id="MBU8827839.1"/>
    </source>
</evidence>
<name>A0ABS6HYU5_MYCGD</name>
<sequence>RVFTEAELRVLATTPGDRAAAALDAGDLAKAGQIAAMSVNTHGPCPHVVDTGFVVKRLRAA</sequence>
<dbReference type="EMBL" id="JAHBOM010000135">
    <property type="protein sequence ID" value="MBU8827839.1"/>
    <property type="molecule type" value="Genomic_DNA"/>
</dbReference>
<dbReference type="Proteomes" id="UP000696413">
    <property type="component" value="Unassembled WGS sequence"/>
</dbReference>
<comment type="caution">
    <text evidence="1">The sequence shown here is derived from an EMBL/GenBank/DDBJ whole genome shotgun (WGS) entry which is preliminary data.</text>
</comment>
<proteinExistence type="predicted"/>
<reference evidence="1 2" key="1">
    <citation type="submission" date="2021-05" db="EMBL/GenBank/DDBJ databases">
        <title>Draft Genome Sequences of Clinical Respiratory Isolates of Mycobacterium goodii Recovered in Ireland.</title>
        <authorList>
            <person name="Flanagan P.R."/>
            <person name="Mok S."/>
            <person name="Roycroft E."/>
            <person name="Rogers T.R."/>
            <person name="Fitzgibbon M."/>
        </authorList>
    </citation>
    <scope>NUCLEOTIDE SEQUENCE [LARGE SCALE GENOMIC DNA]</scope>
    <source>
        <strain evidence="1 2">14IE55</strain>
    </source>
</reference>
<feature type="non-terminal residue" evidence="1">
    <location>
        <position position="1"/>
    </location>
</feature>
<accession>A0ABS6HYU5</accession>